<keyword evidence="4 7" id="KW-0472">Membrane</keyword>
<evidence type="ECO:0000256" key="5">
    <source>
        <dbReference type="SAM" id="Coils"/>
    </source>
</evidence>
<feature type="coiled-coil region" evidence="5">
    <location>
        <begin position="852"/>
        <end position="879"/>
    </location>
</feature>
<evidence type="ECO:0000256" key="4">
    <source>
        <dbReference type="ARBA" id="ARBA00023136"/>
    </source>
</evidence>
<dbReference type="Proteomes" id="UP000237105">
    <property type="component" value="Unassembled WGS sequence"/>
</dbReference>
<keyword evidence="3 7" id="KW-1133">Transmembrane helix</keyword>
<dbReference type="InterPro" id="IPR039306">
    <property type="entry name" value="MYOB"/>
</dbReference>
<evidence type="ECO:0000256" key="3">
    <source>
        <dbReference type="ARBA" id="ARBA00022989"/>
    </source>
</evidence>
<dbReference type="STRING" id="3476.A0A2P5BBD4"/>
<dbReference type="PANTHER" id="PTHR31448:SF32">
    <property type="entry name" value="MYOSIN-BINDING PROTEIN 1"/>
    <property type="match status" value="1"/>
</dbReference>
<gene>
    <name evidence="9" type="ORF">PanWU01x14_254040</name>
</gene>
<reference evidence="10" key="1">
    <citation type="submission" date="2016-06" db="EMBL/GenBank/DDBJ databases">
        <title>Parallel loss of symbiosis genes in relatives of nitrogen-fixing non-legume Parasponia.</title>
        <authorList>
            <person name="Van Velzen R."/>
            <person name="Holmer R."/>
            <person name="Bu F."/>
            <person name="Rutten L."/>
            <person name="Van Zeijl A."/>
            <person name="Liu W."/>
            <person name="Santuari L."/>
            <person name="Cao Q."/>
            <person name="Sharma T."/>
            <person name="Shen D."/>
            <person name="Roswanjaya Y."/>
            <person name="Wardhani T."/>
            <person name="Kalhor M.S."/>
            <person name="Jansen J."/>
            <person name="Van den Hoogen J."/>
            <person name="Gungor B."/>
            <person name="Hartog M."/>
            <person name="Hontelez J."/>
            <person name="Verver J."/>
            <person name="Yang W.-C."/>
            <person name="Schijlen E."/>
            <person name="Repin R."/>
            <person name="Schilthuizen M."/>
            <person name="Schranz E."/>
            <person name="Heidstra R."/>
            <person name="Miyata K."/>
            <person name="Fedorova E."/>
            <person name="Kohlen W."/>
            <person name="Bisseling T."/>
            <person name="Smit S."/>
            <person name="Geurts R."/>
        </authorList>
    </citation>
    <scope>NUCLEOTIDE SEQUENCE [LARGE SCALE GENOMIC DNA]</scope>
    <source>
        <strain evidence="10">cv. WU1-14</strain>
    </source>
</reference>
<organism evidence="9 10">
    <name type="scientific">Parasponia andersonii</name>
    <name type="common">Sponia andersonii</name>
    <dbReference type="NCBI Taxonomy" id="3476"/>
    <lineage>
        <taxon>Eukaryota</taxon>
        <taxon>Viridiplantae</taxon>
        <taxon>Streptophyta</taxon>
        <taxon>Embryophyta</taxon>
        <taxon>Tracheophyta</taxon>
        <taxon>Spermatophyta</taxon>
        <taxon>Magnoliopsida</taxon>
        <taxon>eudicotyledons</taxon>
        <taxon>Gunneridae</taxon>
        <taxon>Pentapetalae</taxon>
        <taxon>rosids</taxon>
        <taxon>fabids</taxon>
        <taxon>Rosales</taxon>
        <taxon>Cannabaceae</taxon>
        <taxon>Parasponia</taxon>
    </lineage>
</organism>
<feature type="coiled-coil region" evidence="5">
    <location>
        <begin position="647"/>
        <end position="674"/>
    </location>
</feature>
<keyword evidence="10" id="KW-1185">Reference proteome</keyword>
<name>A0A2P5BBD4_PARAD</name>
<evidence type="ECO:0000256" key="1">
    <source>
        <dbReference type="ARBA" id="ARBA00004167"/>
    </source>
</evidence>
<protein>
    <submittedName>
        <fullName evidence="9">Zein-binding domain containing protein</fullName>
    </submittedName>
</protein>
<evidence type="ECO:0000259" key="8">
    <source>
        <dbReference type="PROSITE" id="PS51775"/>
    </source>
</evidence>
<comment type="subcellular location">
    <subcellularLocation>
        <location evidence="1">Membrane</location>
        <topology evidence="1">Single-pass membrane protein</topology>
    </subcellularLocation>
</comment>
<evidence type="ECO:0000256" key="6">
    <source>
        <dbReference type="SAM" id="MobiDB-lite"/>
    </source>
</evidence>
<keyword evidence="2 7" id="KW-0812">Transmembrane</keyword>
<dbReference type="InterPro" id="IPR007656">
    <property type="entry name" value="GTD-bd"/>
</dbReference>
<feature type="region of interest" description="Disordered" evidence="6">
    <location>
        <begin position="236"/>
        <end position="267"/>
    </location>
</feature>
<feature type="transmembrane region" description="Helical" evidence="7">
    <location>
        <begin position="21"/>
        <end position="44"/>
    </location>
</feature>
<proteinExistence type="predicted"/>
<dbReference type="EMBL" id="JXTB01000318">
    <property type="protein sequence ID" value="PON46090.1"/>
    <property type="molecule type" value="Genomic_DNA"/>
</dbReference>
<feature type="compositionally biased region" description="Low complexity" evidence="6">
    <location>
        <begin position="256"/>
        <end position="266"/>
    </location>
</feature>
<sequence length="908" mass="100855">MAATETSYAGPQKIRSLITTLVSAFLEWLLIFLLFIDAVFSYVITKFARGCKLQTPCLICSRLDHVLGEEKKGYCWDLMCRDHKSEISSLVLCHAHNKLVDVHKMCESCLFSFATINKSNAETYRLLVGKLGEDIISDFDQDPLLGDHRISSLSTKHCACCNQPWVPRGHAQELIRSKIVSLEAAEFETPLSGDMEHNQDIIKKGRSSVSITDIHSRNGGLDPLSHVQYTELNITSDTESEPTEENQNLIKKERSSVSVTASHSRSGGLDPLSHIRYTELKITSDSESEVPFSDDDEGASALIRETHDYKDEFSVQCIEPSIVTLDGVVASDKLIDPASGPKPSLLVSEVQVDAIESFDYKSQESAIAIGHGLEELNWQQIEDNANIPGQTKVPLSAAPSTHTVGTTVEVSKSCDITRTDQVGDTSLAECGEVFKEGVTPSTATESGLERNPVASDYGQQLSNLLDIGDAYKLAVGNRGKQPSGLLAEQWIGKDSSRVSEDLKLLLSQLSVTRGTEQPMNEISPKFSVNSDDLKTSDSSNSIGIQILQKRISLERNESGLSLDGSIVSEIEGETVVDRLKRQVEHDKKLMTALYRELEEERNASAIATNQAMAMITRLQEEKAALHMEALQYLRMMEEQAEYDDDELQKSNDLLAEKEKEIQDLEAELELYRKKFPDERVLEIPDETSCDVITDIGVDNSKYSCSGERPYNYNKVEDAGNSFENTDGDNLNSSILDFEGEKTYILQCLKKLEKALFQLPDGEVSTYLSKDNNLENRTCGLSESDEHSEVEVNILSMQHDESVSRQDLHSEGNSFSFENPELHGRETGEVYCSRQSAAELSQVTDSASLGIIVSGLTKRLEALEADRKFLEHTINSLRNGDEGVQFIHEIASHLRELRKIAIRKDQTVS</sequence>
<dbReference type="Pfam" id="PF04576">
    <property type="entry name" value="Zein-binding"/>
    <property type="match status" value="1"/>
</dbReference>
<evidence type="ECO:0000313" key="9">
    <source>
        <dbReference type="EMBL" id="PON46090.1"/>
    </source>
</evidence>
<dbReference type="GO" id="GO:0016020">
    <property type="term" value="C:membrane"/>
    <property type="evidence" value="ECO:0007669"/>
    <property type="project" value="UniProtKB-SubCell"/>
</dbReference>
<keyword evidence="5" id="KW-0175">Coiled coil</keyword>
<accession>A0A2P5BBD4</accession>
<dbReference type="AlphaFoldDB" id="A0A2P5BBD4"/>
<dbReference type="GO" id="GO:0080115">
    <property type="term" value="F:myosin XI tail binding"/>
    <property type="evidence" value="ECO:0007669"/>
    <property type="project" value="UniProtKB-ARBA"/>
</dbReference>
<evidence type="ECO:0000313" key="10">
    <source>
        <dbReference type="Proteomes" id="UP000237105"/>
    </source>
</evidence>
<evidence type="ECO:0000256" key="2">
    <source>
        <dbReference type="ARBA" id="ARBA00022692"/>
    </source>
</evidence>
<evidence type="ECO:0000256" key="7">
    <source>
        <dbReference type="SAM" id="Phobius"/>
    </source>
</evidence>
<dbReference type="PANTHER" id="PTHR31448">
    <property type="entry name" value="MYOSIN-BINDING PROTEIN 2"/>
    <property type="match status" value="1"/>
</dbReference>
<dbReference type="OrthoDB" id="1047602at2759"/>
<dbReference type="PROSITE" id="PS51775">
    <property type="entry name" value="GTD_BINDING"/>
    <property type="match status" value="1"/>
</dbReference>
<feature type="domain" description="GTD-binding" evidence="8">
    <location>
        <begin position="574"/>
        <end position="672"/>
    </location>
</feature>
<comment type="caution">
    <text evidence="9">The sequence shown here is derived from an EMBL/GenBank/DDBJ whole genome shotgun (WGS) entry which is preliminary data.</text>
</comment>